<dbReference type="NCBIfam" id="TIGR03177">
    <property type="entry name" value="pilus_cpaB"/>
    <property type="match status" value="1"/>
</dbReference>
<protein>
    <submittedName>
        <fullName evidence="2">Flp pilus assembly protein CpaB</fullName>
    </submittedName>
</protein>
<evidence type="ECO:0000259" key="1">
    <source>
        <dbReference type="SMART" id="SM00858"/>
    </source>
</evidence>
<dbReference type="InterPro" id="IPR031571">
    <property type="entry name" value="RcpC_dom"/>
</dbReference>
<dbReference type="Proteomes" id="UP001589896">
    <property type="component" value="Unassembled WGS sequence"/>
</dbReference>
<keyword evidence="3" id="KW-1185">Reference proteome</keyword>
<dbReference type="Pfam" id="PF16976">
    <property type="entry name" value="RcpC"/>
    <property type="match status" value="1"/>
</dbReference>
<evidence type="ECO:0000313" key="2">
    <source>
        <dbReference type="EMBL" id="MFC0676561.1"/>
    </source>
</evidence>
<dbReference type="CDD" id="cd11614">
    <property type="entry name" value="SAF_CpaB_FlgA_like"/>
    <property type="match status" value="1"/>
</dbReference>
<dbReference type="InterPro" id="IPR013974">
    <property type="entry name" value="SAF"/>
</dbReference>
<feature type="domain" description="SAF" evidence="1">
    <location>
        <begin position="34"/>
        <end position="98"/>
    </location>
</feature>
<proteinExistence type="predicted"/>
<comment type="caution">
    <text evidence="2">The sequence shown here is derived from an EMBL/GenBank/DDBJ whole genome shotgun (WGS) entry which is preliminary data.</text>
</comment>
<dbReference type="InterPro" id="IPR017592">
    <property type="entry name" value="Pilus_assmbl_Flp-typ_CpaB"/>
</dbReference>
<evidence type="ECO:0000313" key="3">
    <source>
        <dbReference type="Proteomes" id="UP001589896"/>
    </source>
</evidence>
<name>A0ABV6RII0_9GAMM</name>
<gene>
    <name evidence="2" type="primary">cpaB</name>
    <name evidence="2" type="ORF">ACFFGH_01680</name>
</gene>
<accession>A0ABV6RII0</accession>
<sequence length="262" mass="27842">MIVALVLAAIASLVAVRYVQTVVAEKTRDDQVLMEVTVPNEDLPQGTILREDQLSLRAVPADFVPADALTPENYEMYAGRVLRNAVRAGAPLSAGALSPLYDQFSRVIPKGKVAYTLSVDENNSISGMIAPGDMIDILFLKDGESGREGARLFPLLQQIKVLATGTRVGEKVTPEVEGAPDVEGYSSVTLELDHYQAKQLAVASKAGNLRVLLREITDNSPGMANGLSERDLLRSLGGEGSAPARARAAQASGIEFIIGGRG</sequence>
<dbReference type="Pfam" id="PF08666">
    <property type="entry name" value="SAF"/>
    <property type="match status" value="1"/>
</dbReference>
<organism evidence="2 3">
    <name type="scientific">Lysobacter korlensis</name>
    <dbReference type="NCBI Taxonomy" id="553636"/>
    <lineage>
        <taxon>Bacteria</taxon>
        <taxon>Pseudomonadati</taxon>
        <taxon>Pseudomonadota</taxon>
        <taxon>Gammaproteobacteria</taxon>
        <taxon>Lysobacterales</taxon>
        <taxon>Lysobacteraceae</taxon>
        <taxon>Lysobacter</taxon>
    </lineage>
</organism>
<reference evidence="2 3" key="1">
    <citation type="submission" date="2024-09" db="EMBL/GenBank/DDBJ databases">
        <authorList>
            <person name="Sun Q."/>
            <person name="Mori K."/>
        </authorList>
    </citation>
    <scope>NUCLEOTIDE SEQUENCE [LARGE SCALE GENOMIC DNA]</scope>
    <source>
        <strain evidence="2 3">KCTC 23076</strain>
    </source>
</reference>
<dbReference type="SMART" id="SM00858">
    <property type="entry name" value="SAF"/>
    <property type="match status" value="1"/>
</dbReference>
<dbReference type="EMBL" id="JBHLTG010000001">
    <property type="protein sequence ID" value="MFC0676561.1"/>
    <property type="molecule type" value="Genomic_DNA"/>
</dbReference>